<protein>
    <submittedName>
        <fullName evidence="1">Uncharacterized protein</fullName>
    </submittedName>
</protein>
<evidence type="ECO:0000313" key="1">
    <source>
        <dbReference type="EMBL" id="BAN09704.1"/>
    </source>
</evidence>
<organism evidence="1">
    <name type="scientific">Rhizobium loti</name>
    <name type="common">Mesorhizobium loti</name>
    <dbReference type="NCBI Taxonomy" id="381"/>
    <lineage>
        <taxon>Bacteria</taxon>
        <taxon>Pseudomonadati</taxon>
        <taxon>Pseudomonadota</taxon>
        <taxon>Alphaproteobacteria</taxon>
        <taxon>Hyphomicrobiales</taxon>
        <taxon>Phyllobacteriaceae</taxon>
        <taxon>Mesorhizobium</taxon>
    </lineage>
</organism>
<proteinExistence type="predicted"/>
<accession>M5ALN4</accession>
<dbReference type="AlphaFoldDB" id="M5ALN4"/>
<dbReference type="EMBL" id="AP012557">
    <property type="protein sequence ID" value="BAN09704.1"/>
    <property type="molecule type" value="Genomic_DNA"/>
</dbReference>
<reference evidence="1" key="2">
    <citation type="journal article" date="2013" name="Microbes Environ.">
        <title>Commonalities and Differences among Symbiosis Islands of Three Mesorhizobium loti Strains.</title>
        <authorList>
            <person name="Kasai-Maita H."/>
            <person name="Hirakawa H."/>
            <person name="Nakamura Y."/>
            <person name="Kaneko T."/>
            <person name="Miki K."/>
            <person name="Maruya J."/>
            <person name="Okazaki S."/>
            <person name="Tabata S."/>
            <person name="Saeki K."/>
            <person name="Sato S."/>
        </authorList>
    </citation>
    <scope>NUCLEOTIDE SEQUENCE</scope>
    <source>
        <strain evidence="1">NZP2037</strain>
    </source>
</reference>
<reference evidence="1" key="1">
    <citation type="submission" date="2012-10" db="EMBL/GenBank/DDBJ databases">
        <authorList>
            <person name="Maita H."/>
            <person name="Sato S."/>
        </authorList>
    </citation>
    <scope>NUCLEOTIDE SEQUENCE</scope>
    <source>
        <strain evidence="1">NZP2037</strain>
    </source>
</reference>
<name>M5ALN4_RHILI</name>
<sequence length="90" mass="9782">MFGTHEPTQNRLRPRGSAIDAAIDHPVFATALRGHDGAAFGAQLDLRVPTRTTFHMIENAGSGDDTGDLSNAAFCTQGFTLSDIRQFCWM</sequence>